<accession>A0ABN7T665</accession>
<reference evidence="1 2" key="1">
    <citation type="submission" date="2021-04" db="EMBL/GenBank/DDBJ databases">
        <authorList>
            <person name="Bliznina A."/>
        </authorList>
    </citation>
    <scope>NUCLEOTIDE SEQUENCE [LARGE SCALE GENOMIC DNA]</scope>
</reference>
<gene>
    <name evidence="1" type="ORF">OKIOD_LOCUS14698</name>
</gene>
<evidence type="ECO:0000313" key="1">
    <source>
        <dbReference type="EMBL" id="CAG5111652.1"/>
    </source>
</evidence>
<sequence>MILKLGKFAAKRRSLRNFAVSSGDFARGRVEKTPVYVDNPFLPAKKTDSTRITPSNREKLNQWSAEVDKIELKMAKLQAVEVAQLLNKEILRQAAVSFEPPKMSEKELKRIADEARSLYFWTVEKHFFALLESTARISEKCYQYQLTGNGNSNLANKYAYSSSVVRARWNYKDQSTPFFGSYFDNVMIRVTSIWISSQCGSLFVHFCPTFRISLVLQITHEASSICQVSSGDQEFNQNQNLPSFISNQDVYLIKVPLTKSSYLSLYAHVRKDDIEKDEHSIWQSNPVTHSILTSLSS</sequence>
<keyword evidence="2" id="KW-1185">Reference proteome</keyword>
<organism evidence="1 2">
    <name type="scientific">Oikopleura dioica</name>
    <name type="common">Tunicate</name>
    <dbReference type="NCBI Taxonomy" id="34765"/>
    <lineage>
        <taxon>Eukaryota</taxon>
        <taxon>Metazoa</taxon>
        <taxon>Chordata</taxon>
        <taxon>Tunicata</taxon>
        <taxon>Appendicularia</taxon>
        <taxon>Copelata</taxon>
        <taxon>Oikopleuridae</taxon>
        <taxon>Oikopleura</taxon>
    </lineage>
</organism>
<protein>
    <submittedName>
        <fullName evidence="1">Oidioi.mRNA.OKI2018_I69.chr2.g5933.t1.cds</fullName>
    </submittedName>
</protein>
<evidence type="ECO:0000313" key="2">
    <source>
        <dbReference type="Proteomes" id="UP001158576"/>
    </source>
</evidence>
<dbReference type="EMBL" id="OU015567">
    <property type="protein sequence ID" value="CAG5111652.1"/>
    <property type="molecule type" value="Genomic_DNA"/>
</dbReference>
<proteinExistence type="predicted"/>
<name>A0ABN7T665_OIKDI</name>
<dbReference type="Proteomes" id="UP001158576">
    <property type="component" value="Chromosome 2"/>
</dbReference>